<dbReference type="PANTHER" id="PTHR10173">
    <property type="entry name" value="METHIONINE SULFOXIDE REDUCTASE"/>
    <property type="match status" value="1"/>
</dbReference>
<dbReference type="PROSITE" id="PS51790">
    <property type="entry name" value="MSRB"/>
    <property type="match status" value="1"/>
</dbReference>
<evidence type="ECO:0000256" key="3">
    <source>
        <dbReference type="ARBA" id="ARBA00048488"/>
    </source>
</evidence>
<dbReference type="SUPFAM" id="SSF51316">
    <property type="entry name" value="Mss4-like"/>
    <property type="match status" value="1"/>
</dbReference>
<dbReference type="AlphaFoldDB" id="A0AAE3MN73"/>
<dbReference type="Proteomes" id="UP001207116">
    <property type="component" value="Unassembled WGS sequence"/>
</dbReference>
<dbReference type="RefSeq" id="WP_266013274.1">
    <property type="nucleotide sequence ID" value="NZ_JAPFQP010000003.1"/>
</dbReference>
<dbReference type="PROSITE" id="PS51257">
    <property type="entry name" value="PROKAR_LIPOPROTEIN"/>
    <property type="match status" value="1"/>
</dbReference>
<gene>
    <name evidence="5" type="primary">msrB</name>
    <name evidence="5" type="ORF">OO016_10230</name>
</gene>
<proteinExistence type="predicted"/>
<dbReference type="Pfam" id="PF01641">
    <property type="entry name" value="SelR"/>
    <property type="match status" value="1"/>
</dbReference>
<protein>
    <recommendedName>
        <fullName evidence="1">peptide-methionine (R)-S-oxide reductase</fullName>
        <ecNumber evidence="1">1.8.4.12</ecNumber>
    </recommendedName>
</protein>
<feature type="domain" description="MsrB" evidence="4">
    <location>
        <begin position="43"/>
        <end position="165"/>
    </location>
</feature>
<dbReference type="GO" id="GO:0030091">
    <property type="term" value="P:protein repair"/>
    <property type="evidence" value="ECO:0007669"/>
    <property type="project" value="InterPro"/>
</dbReference>
<evidence type="ECO:0000259" key="4">
    <source>
        <dbReference type="PROSITE" id="PS51790"/>
    </source>
</evidence>
<keyword evidence="2 5" id="KW-0560">Oxidoreductase</keyword>
<dbReference type="Gene3D" id="2.170.150.20">
    <property type="entry name" value="Peptide methionine sulfoxide reductase"/>
    <property type="match status" value="1"/>
</dbReference>
<name>A0AAE3MN73_9FLAO</name>
<dbReference type="GO" id="GO:0033743">
    <property type="term" value="F:peptide-methionine (R)-S-oxide reductase activity"/>
    <property type="evidence" value="ECO:0007669"/>
    <property type="project" value="UniProtKB-EC"/>
</dbReference>
<dbReference type="InterPro" id="IPR028427">
    <property type="entry name" value="Met_Sox_Rdtase_MsrB"/>
</dbReference>
<keyword evidence="6" id="KW-1185">Reference proteome</keyword>
<evidence type="ECO:0000256" key="2">
    <source>
        <dbReference type="ARBA" id="ARBA00023002"/>
    </source>
</evidence>
<evidence type="ECO:0000256" key="1">
    <source>
        <dbReference type="ARBA" id="ARBA00012499"/>
    </source>
</evidence>
<evidence type="ECO:0000313" key="6">
    <source>
        <dbReference type="Proteomes" id="UP001207116"/>
    </source>
</evidence>
<evidence type="ECO:0000313" key="5">
    <source>
        <dbReference type="EMBL" id="MCX2719977.1"/>
    </source>
</evidence>
<accession>A0AAE3MN73</accession>
<dbReference type="EC" id="1.8.4.12" evidence="1"/>
<dbReference type="NCBIfam" id="TIGR00357">
    <property type="entry name" value="peptide-methionine (R)-S-oxide reductase MsrB"/>
    <property type="match status" value="1"/>
</dbReference>
<reference evidence="5" key="1">
    <citation type="submission" date="2022-11" db="EMBL/GenBank/DDBJ databases">
        <title>The characterization of three novel Bacteroidetes species and genomic analysis of their roles in tidal elemental geochemical cycles.</title>
        <authorList>
            <person name="Ma K.-J."/>
        </authorList>
    </citation>
    <scope>NUCLEOTIDE SEQUENCE</scope>
    <source>
        <strain evidence="5">M415</strain>
    </source>
</reference>
<dbReference type="GO" id="GO:0005737">
    <property type="term" value="C:cytoplasm"/>
    <property type="evidence" value="ECO:0007669"/>
    <property type="project" value="TreeGrafter"/>
</dbReference>
<sequence>MKRITIFAFALLLFGCKGNSQQKEEATTKTEEKERTFPYTRTDAEWRASLTDMEYYVLRRAGTEVAGSSELLNNKEKGTYVCAGCGFALFRSEYKYNSGSGWPSFDREIEDAVAFDVDYKIGYKRTEELCANCGGHLGHVFEDGPRETTGLRHCINGAALDFIPDNQ</sequence>
<dbReference type="PANTHER" id="PTHR10173:SF52">
    <property type="entry name" value="METHIONINE-R-SULFOXIDE REDUCTASE B1"/>
    <property type="match status" value="1"/>
</dbReference>
<dbReference type="InterPro" id="IPR011057">
    <property type="entry name" value="Mss4-like_sf"/>
</dbReference>
<organism evidence="5 6">
    <name type="scientific">Lentiprolixibacter aurantiacus</name>
    <dbReference type="NCBI Taxonomy" id="2993939"/>
    <lineage>
        <taxon>Bacteria</taxon>
        <taxon>Pseudomonadati</taxon>
        <taxon>Bacteroidota</taxon>
        <taxon>Flavobacteriia</taxon>
        <taxon>Flavobacteriales</taxon>
        <taxon>Flavobacteriaceae</taxon>
        <taxon>Lentiprolixibacter</taxon>
    </lineage>
</organism>
<dbReference type="EMBL" id="JAPFQP010000003">
    <property type="protein sequence ID" value="MCX2719977.1"/>
    <property type="molecule type" value="Genomic_DNA"/>
</dbReference>
<comment type="catalytic activity">
    <reaction evidence="3">
        <text>L-methionyl-[protein] + [thioredoxin]-disulfide + H2O = L-methionyl-(R)-S-oxide-[protein] + [thioredoxin]-dithiol</text>
        <dbReference type="Rhea" id="RHEA:24164"/>
        <dbReference type="Rhea" id="RHEA-COMP:10698"/>
        <dbReference type="Rhea" id="RHEA-COMP:10700"/>
        <dbReference type="Rhea" id="RHEA-COMP:12313"/>
        <dbReference type="Rhea" id="RHEA-COMP:12314"/>
        <dbReference type="ChEBI" id="CHEBI:15377"/>
        <dbReference type="ChEBI" id="CHEBI:16044"/>
        <dbReference type="ChEBI" id="CHEBI:29950"/>
        <dbReference type="ChEBI" id="CHEBI:45764"/>
        <dbReference type="ChEBI" id="CHEBI:50058"/>
        <dbReference type="EC" id="1.8.4.12"/>
    </reaction>
</comment>
<comment type="caution">
    <text evidence="5">The sequence shown here is derived from an EMBL/GenBank/DDBJ whole genome shotgun (WGS) entry which is preliminary data.</text>
</comment>
<dbReference type="InterPro" id="IPR002579">
    <property type="entry name" value="Met_Sox_Rdtase_MsrB_dom"/>
</dbReference>
<dbReference type="GO" id="GO:0006979">
    <property type="term" value="P:response to oxidative stress"/>
    <property type="evidence" value="ECO:0007669"/>
    <property type="project" value="InterPro"/>
</dbReference>